<accession>A0ABV7AWY5</accession>
<evidence type="ECO:0000313" key="2">
    <source>
        <dbReference type="EMBL" id="MFC2973756.1"/>
    </source>
</evidence>
<evidence type="ECO:0000256" key="1">
    <source>
        <dbReference type="SAM" id="SignalP"/>
    </source>
</evidence>
<dbReference type="Gene3D" id="2.30.140.50">
    <property type="entry name" value="Protein of unknown function DUF2790"/>
    <property type="match status" value="1"/>
</dbReference>
<proteinExistence type="predicted"/>
<dbReference type="InterPro" id="IPR021245">
    <property type="entry name" value="DUF2790"/>
</dbReference>
<dbReference type="RefSeq" id="WP_377815603.1">
    <property type="nucleotide sequence ID" value="NZ_JBHRSJ010000034.1"/>
</dbReference>
<evidence type="ECO:0000313" key="3">
    <source>
        <dbReference type="Proteomes" id="UP001595457"/>
    </source>
</evidence>
<feature type="signal peptide" evidence="1">
    <location>
        <begin position="1"/>
        <end position="26"/>
    </location>
</feature>
<name>A0ABV7AWY5_9GAMM</name>
<dbReference type="Proteomes" id="UP001595457">
    <property type="component" value="Unassembled WGS sequence"/>
</dbReference>
<dbReference type="Pfam" id="PF10976">
    <property type="entry name" value="DUF2790"/>
    <property type="match status" value="1"/>
</dbReference>
<keyword evidence="3" id="KW-1185">Reference proteome</keyword>
<dbReference type="EMBL" id="JBHRSJ010000034">
    <property type="protein sequence ID" value="MFC2973756.1"/>
    <property type="molecule type" value="Genomic_DNA"/>
</dbReference>
<feature type="chain" id="PRO_5045809054" evidence="1">
    <location>
        <begin position="27"/>
        <end position="111"/>
    </location>
</feature>
<comment type="caution">
    <text evidence="2">The sequence shown here is derived from an EMBL/GenBank/DDBJ whole genome shotgun (WGS) entry which is preliminary data.</text>
</comment>
<keyword evidence="1" id="KW-0732">Signal</keyword>
<protein>
    <submittedName>
        <fullName evidence="2">DUF2790 domain-containing protein</fullName>
    </submittedName>
</protein>
<reference evidence="3" key="1">
    <citation type="journal article" date="2019" name="Int. J. Syst. Evol. Microbiol.">
        <title>The Global Catalogue of Microorganisms (GCM) 10K type strain sequencing project: providing services to taxonomists for standard genome sequencing and annotation.</title>
        <authorList>
            <consortium name="The Broad Institute Genomics Platform"/>
            <consortium name="The Broad Institute Genome Sequencing Center for Infectious Disease"/>
            <person name="Wu L."/>
            <person name="Ma J."/>
        </authorList>
    </citation>
    <scope>NUCLEOTIDE SEQUENCE [LARGE SCALE GENOMIC DNA]</scope>
    <source>
        <strain evidence="3">KCTC 62195</strain>
    </source>
</reference>
<gene>
    <name evidence="2" type="ORF">ACFOJE_16245</name>
</gene>
<organism evidence="2 3">
    <name type="scientific">Azotobacter bryophylli</name>
    <dbReference type="NCBI Taxonomy" id="1986537"/>
    <lineage>
        <taxon>Bacteria</taxon>
        <taxon>Pseudomonadati</taxon>
        <taxon>Pseudomonadota</taxon>
        <taxon>Gammaproteobacteria</taxon>
        <taxon>Pseudomonadales</taxon>
        <taxon>Pseudomonadaceae</taxon>
        <taxon>Azotobacter</taxon>
    </lineage>
</organism>
<sequence length="111" mass="12401">MPAFILKPARILLALAAIAQVYPALAADTGRSDDDEPIILEDIVTFMEAPEVKPYHYGMHLDIEKVVSIKYFPPEPNYCGVIPAQMVYEDSHGELNAIEYLYPDTSCPNMN</sequence>